<sequence length="61" mass="6843">MTYKLACKDLGVACPFVAEGKTTDEMMEIAVKHAKKEHGYTDEQLNDPDTQKEIKAAIKEE</sequence>
<dbReference type="AlphaFoldDB" id="A0A099T0G0"/>
<dbReference type="Pfam" id="PF06348">
    <property type="entry name" value="DUF1059"/>
    <property type="match status" value="1"/>
</dbReference>
<dbReference type="Proteomes" id="UP000029859">
    <property type="component" value="Unassembled WGS sequence"/>
</dbReference>
<name>A0A099T0G0_METMT</name>
<organism evidence="1 2">
    <name type="scientific">Methanococcoides methylutens</name>
    <dbReference type="NCBI Taxonomy" id="2226"/>
    <lineage>
        <taxon>Archaea</taxon>
        <taxon>Methanobacteriati</taxon>
        <taxon>Methanobacteriota</taxon>
        <taxon>Stenosarchaea group</taxon>
        <taxon>Methanomicrobia</taxon>
        <taxon>Methanosarcinales</taxon>
        <taxon>Methanosarcinaceae</taxon>
        <taxon>Methanococcoides</taxon>
    </lineage>
</organism>
<accession>A0A099T0G0</accession>
<evidence type="ECO:0000313" key="1">
    <source>
        <dbReference type="EMBL" id="KGK97691.1"/>
    </source>
</evidence>
<dbReference type="RefSeq" id="WP_048194689.1">
    <property type="nucleotide sequence ID" value="NZ_CAAGSM010000005.1"/>
</dbReference>
<dbReference type="EMBL" id="JRHO01000014">
    <property type="protein sequence ID" value="KGK97691.1"/>
    <property type="molecule type" value="Genomic_DNA"/>
</dbReference>
<dbReference type="InterPro" id="IPR009409">
    <property type="entry name" value="DUF1059"/>
</dbReference>
<proteinExistence type="predicted"/>
<dbReference type="OrthoDB" id="9023at2157"/>
<keyword evidence="2" id="KW-1185">Reference proteome</keyword>
<evidence type="ECO:0008006" key="3">
    <source>
        <dbReference type="Google" id="ProtNLM"/>
    </source>
</evidence>
<protein>
    <recommendedName>
        <fullName evidence="3">Small metal-binding protein</fullName>
    </recommendedName>
</protein>
<reference evidence="1 2" key="1">
    <citation type="submission" date="2014-09" db="EMBL/GenBank/DDBJ databases">
        <title>Draft genome sequence of an obligately methylotrophic methanogen, Methanococcoides methylutens, isolated from marine sediment.</title>
        <authorList>
            <person name="Guan Y."/>
            <person name="Ngugi D.K."/>
            <person name="Blom J."/>
            <person name="Ali S."/>
            <person name="Ferry J.G."/>
            <person name="Stingl U."/>
        </authorList>
    </citation>
    <scope>NUCLEOTIDE SEQUENCE [LARGE SCALE GENOMIC DNA]</scope>
    <source>
        <strain evidence="1 2">DSM 2657</strain>
    </source>
</reference>
<gene>
    <name evidence="1" type="ORF">LI82_07875</name>
</gene>
<evidence type="ECO:0000313" key="2">
    <source>
        <dbReference type="Proteomes" id="UP000029859"/>
    </source>
</evidence>
<comment type="caution">
    <text evidence="1">The sequence shown here is derived from an EMBL/GenBank/DDBJ whole genome shotgun (WGS) entry which is preliminary data.</text>
</comment>